<sequence length="529" mass="60054">MDSHVFQAVAAAAAALLLFLTYHSLAFVAGKKLPKGTRLPPGPPGKPFVGNLFDIPPEHSWLKFKQWSDLYGPLFRLNIAGRENYVVSSEKIANDLLRERGNLYSSREQLPAAAELLGDNLRPLFLPYGSLWRRTRKLMHQLTMPSAATTYQPTQVLESTRLLDDLIRAPQDYQKWFARYSSSVIFRLGFGKTMQDEDVLRRIMDVNHSLERVASPGSYLVDTFPSLMHLPDALAPFKRELKQLHEAELGLFRELLDDVKKQMDQNVAPHCWERTFIEQQESYDLTTDQGAYVIGTLFEAGSGTTTAALQSFVLAMVHHPEWMSKIQQEVDEVVGTSRLPEFEDMPSLPTVRAVIKETMRWRPVTAGGLPHQLVKDDVYNGFFLPAGTNIHPNQWAIHREPSLYPDPEVFNPDRWLDPSFPTFKEPLTVHPNIQNYSCFGFGRRICPGQNIAERSLNILVARIAWACDISKAKDEHGNYVDVPLYDYVSGFNTHPKPFQFYLKARSPHHAIIVRSALEKETQSDPLAGK</sequence>
<organism evidence="1 2">
    <name type="scientific">Zalaria obscura</name>
    <dbReference type="NCBI Taxonomy" id="2024903"/>
    <lineage>
        <taxon>Eukaryota</taxon>
        <taxon>Fungi</taxon>
        <taxon>Dikarya</taxon>
        <taxon>Ascomycota</taxon>
        <taxon>Pezizomycotina</taxon>
        <taxon>Dothideomycetes</taxon>
        <taxon>Dothideomycetidae</taxon>
        <taxon>Dothideales</taxon>
        <taxon>Zalariaceae</taxon>
        <taxon>Zalaria</taxon>
    </lineage>
</organism>
<comment type="caution">
    <text evidence="1">The sequence shown here is derived from an EMBL/GenBank/DDBJ whole genome shotgun (WGS) entry which is preliminary data.</text>
</comment>
<gene>
    <name evidence="1" type="ORF">M8818_006228</name>
</gene>
<name>A0ACC3S7A7_9PEZI</name>
<evidence type="ECO:0000313" key="1">
    <source>
        <dbReference type="EMBL" id="KAK8200910.1"/>
    </source>
</evidence>
<reference evidence="1" key="1">
    <citation type="submission" date="2024-02" db="EMBL/GenBank/DDBJ databases">
        <title>Metagenome Assembled Genome of Zalaria obscura JY119.</title>
        <authorList>
            <person name="Vighnesh L."/>
            <person name="Jagadeeshwari U."/>
            <person name="Venkata Ramana C."/>
            <person name="Sasikala C."/>
        </authorList>
    </citation>
    <scope>NUCLEOTIDE SEQUENCE</scope>
    <source>
        <strain evidence="1">JY119</strain>
    </source>
</reference>
<protein>
    <submittedName>
        <fullName evidence="1">Uncharacterized protein</fullName>
    </submittedName>
</protein>
<dbReference type="Proteomes" id="UP001320706">
    <property type="component" value="Unassembled WGS sequence"/>
</dbReference>
<dbReference type="EMBL" id="JAMKPW020000038">
    <property type="protein sequence ID" value="KAK8200910.1"/>
    <property type="molecule type" value="Genomic_DNA"/>
</dbReference>
<proteinExistence type="predicted"/>
<accession>A0ACC3S7A7</accession>
<evidence type="ECO:0000313" key="2">
    <source>
        <dbReference type="Proteomes" id="UP001320706"/>
    </source>
</evidence>
<keyword evidence="2" id="KW-1185">Reference proteome</keyword>